<reference evidence="9 10" key="1">
    <citation type="journal article" date="2016" name="Nat. Commun.">
        <title>Thousands of microbial genomes shed light on interconnected biogeochemical processes in an aquifer system.</title>
        <authorList>
            <person name="Anantharaman K."/>
            <person name="Brown C.T."/>
            <person name="Hug L.A."/>
            <person name="Sharon I."/>
            <person name="Castelle C.J."/>
            <person name="Probst A.J."/>
            <person name="Thomas B.C."/>
            <person name="Singh A."/>
            <person name="Wilkins M.J."/>
            <person name="Karaoz U."/>
            <person name="Brodie E.L."/>
            <person name="Williams K.H."/>
            <person name="Hubbard S.S."/>
            <person name="Banfield J.F."/>
        </authorList>
    </citation>
    <scope>NUCLEOTIDE SEQUENCE [LARGE SCALE GENOMIC DNA]</scope>
</reference>
<dbReference type="GO" id="GO:0008360">
    <property type="term" value="P:regulation of cell shape"/>
    <property type="evidence" value="ECO:0007669"/>
    <property type="project" value="UniProtKB-UniRule"/>
</dbReference>
<evidence type="ECO:0000256" key="6">
    <source>
        <dbReference type="PROSITE-ProRule" id="PRU01373"/>
    </source>
</evidence>
<dbReference type="SUPFAM" id="SSF141523">
    <property type="entry name" value="L,D-transpeptidase catalytic domain-like"/>
    <property type="match status" value="1"/>
</dbReference>
<comment type="caution">
    <text evidence="9">The sequence shown here is derived from an EMBL/GenBank/DDBJ whole genome shotgun (WGS) entry which is preliminary data.</text>
</comment>
<keyword evidence="4 6" id="KW-0573">Peptidoglycan synthesis</keyword>
<dbReference type="AlphaFoldDB" id="A0A1F5DP21"/>
<evidence type="ECO:0000313" key="10">
    <source>
        <dbReference type="Proteomes" id="UP000178764"/>
    </source>
</evidence>
<dbReference type="GO" id="GO:0005576">
    <property type="term" value="C:extracellular region"/>
    <property type="evidence" value="ECO:0007669"/>
    <property type="project" value="TreeGrafter"/>
</dbReference>
<dbReference type="UniPathway" id="UPA00219"/>
<gene>
    <name evidence="9" type="ORF">A2V71_04135</name>
</gene>
<dbReference type="PROSITE" id="PS52029">
    <property type="entry name" value="LD_TPASE"/>
    <property type="match status" value="1"/>
</dbReference>
<keyword evidence="3 6" id="KW-0133">Cell shape</keyword>
<evidence type="ECO:0000256" key="1">
    <source>
        <dbReference type="ARBA" id="ARBA00004752"/>
    </source>
</evidence>
<dbReference type="CDD" id="cd16913">
    <property type="entry name" value="YkuD_like"/>
    <property type="match status" value="1"/>
</dbReference>
<feature type="domain" description="L,D-TPase catalytic" evidence="8">
    <location>
        <begin position="155"/>
        <end position="273"/>
    </location>
</feature>
<sequence length="276" mass="31172">MKKVLIVLAALLIFGTIPAISAEDPENSPSTLQTIPADPEEEPNNIQVGITPQDSKVVPPFSFTFEPLEVNGRLLVPIREVADRIGAKIYLEEKNFFLERENIRFKIPEDLLKIGDITFIPVILLRDLLKLTIDYDKKWEYLGIGESYWKLSKVKRIIIDIADQRLYCFEGPKLVYETHTVTGDKKHSTRTGVFKIYKKIPGKHIVTGVPWTGVMYNPLYYSGMAAIHGSTSMPSHPASHGCCRVSIKKVDKQPSPSEWLYAWGDIGTTIIVLNKF</sequence>
<evidence type="ECO:0000256" key="3">
    <source>
        <dbReference type="ARBA" id="ARBA00022960"/>
    </source>
</evidence>
<comment type="pathway">
    <text evidence="1 6">Cell wall biogenesis; peptidoglycan biosynthesis.</text>
</comment>
<proteinExistence type="predicted"/>
<dbReference type="GO" id="GO:0016740">
    <property type="term" value="F:transferase activity"/>
    <property type="evidence" value="ECO:0007669"/>
    <property type="project" value="UniProtKB-KW"/>
</dbReference>
<dbReference type="InterPro" id="IPR050979">
    <property type="entry name" value="LD-transpeptidase"/>
</dbReference>
<organism evidence="9 10">
    <name type="scientific">Candidatus Berkelbacteria bacterium RBG_13_40_8</name>
    <dbReference type="NCBI Taxonomy" id="1797467"/>
    <lineage>
        <taxon>Bacteria</taxon>
        <taxon>Candidatus Berkelbacteria</taxon>
    </lineage>
</organism>
<feature type="signal peptide" evidence="7">
    <location>
        <begin position="1"/>
        <end position="21"/>
    </location>
</feature>
<name>A0A1F5DP21_9BACT</name>
<feature type="chain" id="PRO_5009518259" description="L,D-TPase catalytic domain-containing protein" evidence="7">
    <location>
        <begin position="22"/>
        <end position="276"/>
    </location>
</feature>
<feature type="active site" description="Proton donor/acceptor" evidence="6">
    <location>
        <position position="228"/>
    </location>
</feature>
<dbReference type="InterPro" id="IPR005490">
    <property type="entry name" value="LD_TPept_cat_dom"/>
</dbReference>
<keyword evidence="7" id="KW-0732">Signal</keyword>
<accession>A0A1F5DP21</accession>
<dbReference type="PANTHER" id="PTHR30582:SF2">
    <property type="entry name" value="L,D-TRANSPEPTIDASE YCIB-RELATED"/>
    <property type="match status" value="1"/>
</dbReference>
<evidence type="ECO:0000259" key="8">
    <source>
        <dbReference type="PROSITE" id="PS52029"/>
    </source>
</evidence>
<dbReference type="Gene3D" id="2.40.440.10">
    <property type="entry name" value="L,D-transpeptidase catalytic domain-like"/>
    <property type="match status" value="1"/>
</dbReference>
<keyword evidence="5 6" id="KW-0961">Cell wall biogenesis/degradation</keyword>
<dbReference type="GO" id="GO:0018104">
    <property type="term" value="P:peptidoglycan-protein cross-linking"/>
    <property type="evidence" value="ECO:0007669"/>
    <property type="project" value="TreeGrafter"/>
</dbReference>
<evidence type="ECO:0000256" key="7">
    <source>
        <dbReference type="SAM" id="SignalP"/>
    </source>
</evidence>
<dbReference type="GO" id="GO:0071555">
    <property type="term" value="P:cell wall organization"/>
    <property type="evidence" value="ECO:0007669"/>
    <property type="project" value="UniProtKB-UniRule"/>
</dbReference>
<evidence type="ECO:0000313" key="9">
    <source>
        <dbReference type="EMBL" id="OGD56908.1"/>
    </source>
</evidence>
<dbReference type="PANTHER" id="PTHR30582">
    <property type="entry name" value="L,D-TRANSPEPTIDASE"/>
    <property type="match status" value="1"/>
</dbReference>
<dbReference type="Proteomes" id="UP000178764">
    <property type="component" value="Unassembled WGS sequence"/>
</dbReference>
<dbReference type="Pfam" id="PF03734">
    <property type="entry name" value="YkuD"/>
    <property type="match status" value="1"/>
</dbReference>
<feature type="active site" description="Nucleophile" evidence="6">
    <location>
        <position position="242"/>
    </location>
</feature>
<dbReference type="InterPro" id="IPR038063">
    <property type="entry name" value="Transpep_catalytic_dom"/>
</dbReference>
<protein>
    <recommendedName>
        <fullName evidence="8">L,D-TPase catalytic domain-containing protein</fullName>
    </recommendedName>
</protein>
<dbReference type="EMBL" id="MEZT01000010">
    <property type="protein sequence ID" value="OGD56908.1"/>
    <property type="molecule type" value="Genomic_DNA"/>
</dbReference>
<evidence type="ECO:0000256" key="2">
    <source>
        <dbReference type="ARBA" id="ARBA00022679"/>
    </source>
</evidence>
<dbReference type="GO" id="GO:0071972">
    <property type="term" value="F:peptidoglycan L,D-transpeptidase activity"/>
    <property type="evidence" value="ECO:0007669"/>
    <property type="project" value="TreeGrafter"/>
</dbReference>
<evidence type="ECO:0000256" key="4">
    <source>
        <dbReference type="ARBA" id="ARBA00022984"/>
    </source>
</evidence>
<keyword evidence="2" id="KW-0808">Transferase</keyword>
<evidence type="ECO:0000256" key="5">
    <source>
        <dbReference type="ARBA" id="ARBA00023316"/>
    </source>
</evidence>